<organism evidence="11 12">
    <name type="scientific">Candidatus Eisenbergiella merdipullorum</name>
    <dbReference type="NCBI Taxonomy" id="2838553"/>
    <lineage>
        <taxon>Bacteria</taxon>
        <taxon>Bacillati</taxon>
        <taxon>Bacillota</taxon>
        <taxon>Clostridia</taxon>
        <taxon>Lachnospirales</taxon>
        <taxon>Lachnospiraceae</taxon>
        <taxon>Eisenbergiella</taxon>
    </lineage>
</organism>
<proteinExistence type="predicted"/>
<dbReference type="GO" id="GO:0008654">
    <property type="term" value="P:phospholipid biosynthetic process"/>
    <property type="evidence" value="ECO:0007669"/>
    <property type="project" value="UniProtKB-KW"/>
</dbReference>
<keyword evidence="6" id="KW-0443">Lipid metabolism</keyword>
<dbReference type="PANTHER" id="PTHR30309:SF0">
    <property type="entry name" value="GLYCEROL-3-PHOSPHATE ACYLTRANSFERASE-RELATED"/>
    <property type="match status" value="1"/>
</dbReference>
<reference evidence="11" key="2">
    <citation type="submission" date="2021-04" db="EMBL/GenBank/DDBJ databases">
        <authorList>
            <person name="Gilroy R."/>
        </authorList>
    </citation>
    <scope>NUCLEOTIDE SEQUENCE</scope>
    <source>
        <strain evidence="11">CHK179-7159</strain>
    </source>
</reference>
<evidence type="ECO:0000256" key="6">
    <source>
        <dbReference type="ARBA" id="ARBA00023098"/>
    </source>
</evidence>
<keyword evidence="3" id="KW-0808">Transferase</keyword>
<name>A0A9D2I7Q3_9FIRM</name>
<evidence type="ECO:0000256" key="9">
    <source>
        <dbReference type="ARBA" id="ARBA00023264"/>
    </source>
</evidence>
<evidence type="ECO:0000313" key="12">
    <source>
        <dbReference type="Proteomes" id="UP000886858"/>
    </source>
</evidence>
<keyword evidence="9" id="KW-1208">Phospholipid metabolism</keyword>
<sequence>MYQTLFYTILGYLSGSLLSAKFFGRIFGKEDVTADSQDKNPGVYNAFLYGGLLCGILTLCFDLMKGFLPVYLYLHTPAPMDAHGFFAAMARFREGPSFSGGLPGAGLSLVLAAPVLGHIFPLWHRFHGGKGITTTFGCLLGLLPQLRPVLVLAGVFLFFSLILKITPHCHRTLFTYLAAAALMVLFFPGSPIPAGFLMITAAVALKLLSGSEIRERCEVKVLWKH</sequence>
<dbReference type="PANTHER" id="PTHR30309">
    <property type="entry name" value="INNER MEMBRANE PROTEIN YGIH"/>
    <property type="match status" value="1"/>
</dbReference>
<evidence type="ECO:0000313" key="11">
    <source>
        <dbReference type="EMBL" id="HJA93622.1"/>
    </source>
</evidence>
<keyword evidence="5 10" id="KW-1133">Transmembrane helix</keyword>
<keyword evidence="2" id="KW-0444">Lipid biosynthesis</keyword>
<evidence type="ECO:0000256" key="8">
    <source>
        <dbReference type="ARBA" id="ARBA00023209"/>
    </source>
</evidence>
<dbReference type="AlphaFoldDB" id="A0A9D2I7Q3"/>
<evidence type="ECO:0000256" key="2">
    <source>
        <dbReference type="ARBA" id="ARBA00022516"/>
    </source>
</evidence>
<evidence type="ECO:0000256" key="10">
    <source>
        <dbReference type="SAM" id="Phobius"/>
    </source>
</evidence>
<feature type="transmembrane region" description="Helical" evidence="10">
    <location>
        <begin position="6"/>
        <end position="23"/>
    </location>
</feature>
<evidence type="ECO:0000256" key="3">
    <source>
        <dbReference type="ARBA" id="ARBA00022679"/>
    </source>
</evidence>
<keyword evidence="8" id="KW-0594">Phospholipid biosynthesis</keyword>
<dbReference type="Proteomes" id="UP000886858">
    <property type="component" value="Unassembled WGS sequence"/>
</dbReference>
<protein>
    <submittedName>
        <fullName evidence="11">Glycerol-3-phosphate acyltransferase</fullName>
    </submittedName>
</protein>
<feature type="transmembrane region" description="Helical" evidence="10">
    <location>
        <begin position="149"/>
        <end position="166"/>
    </location>
</feature>
<keyword evidence="4 10" id="KW-0812">Transmembrane</keyword>
<keyword evidence="7 10" id="KW-0472">Membrane</keyword>
<dbReference type="GO" id="GO:0043772">
    <property type="term" value="F:acyl-phosphate glycerol-3-phosphate acyltransferase activity"/>
    <property type="evidence" value="ECO:0007669"/>
    <property type="project" value="InterPro"/>
</dbReference>
<feature type="transmembrane region" description="Helical" evidence="10">
    <location>
        <begin position="102"/>
        <end position="123"/>
    </location>
</feature>
<evidence type="ECO:0000256" key="1">
    <source>
        <dbReference type="ARBA" id="ARBA00022475"/>
    </source>
</evidence>
<dbReference type="SMART" id="SM01207">
    <property type="entry name" value="G3P_acyltransf"/>
    <property type="match status" value="1"/>
</dbReference>
<keyword evidence="11" id="KW-0012">Acyltransferase</keyword>
<keyword evidence="1" id="KW-1003">Cell membrane</keyword>
<reference evidence="11" key="1">
    <citation type="journal article" date="2021" name="PeerJ">
        <title>Extensive microbial diversity within the chicken gut microbiome revealed by metagenomics and culture.</title>
        <authorList>
            <person name="Gilroy R."/>
            <person name="Ravi A."/>
            <person name="Getino M."/>
            <person name="Pursley I."/>
            <person name="Horton D.L."/>
            <person name="Alikhan N.F."/>
            <person name="Baker D."/>
            <person name="Gharbi K."/>
            <person name="Hall N."/>
            <person name="Watson M."/>
            <person name="Adriaenssens E.M."/>
            <person name="Foster-Nyarko E."/>
            <person name="Jarju S."/>
            <person name="Secka A."/>
            <person name="Antonio M."/>
            <person name="Oren A."/>
            <person name="Chaudhuri R.R."/>
            <person name="La Ragione R."/>
            <person name="Hildebrand F."/>
            <person name="Pallen M.J."/>
        </authorList>
    </citation>
    <scope>NUCLEOTIDE SEQUENCE</scope>
    <source>
        <strain evidence="11">CHK179-7159</strain>
    </source>
</reference>
<dbReference type="Pfam" id="PF02660">
    <property type="entry name" value="G3P_acyltransf"/>
    <property type="match status" value="1"/>
</dbReference>
<dbReference type="InterPro" id="IPR003811">
    <property type="entry name" value="G3P_acylTferase_PlsY"/>
</dbReference>
<comment type="caution">
    <text evidence="11">The sequence shown here is derived from an EMBL/GenBank/DDBJ whole genome shotgun (WGS) entry which is preliminary data.</text>
</comment>
<accession>A0A9D2I7Q3</accession>
<gene>
    <name evidence="11" type="ORF">H9717_11015</name>
</gene>
<dbReference type="EMBL" id="DWYY01000121">
    <property type="protein sequence ID" value="HJA93622.1"/>
    <property type="molecule type" value="Genomic_DNA"/>
</dbReference>
<feature type="transmembrane region" description="Helical" evidence="10">
    <location>
        <begin position="43"/>
        <end position="64"/>
    </location>
</feature>
<feature type="transmembrane region" description="Helical" evidence="10">
    <location>
        <begin position="173"/>
        <end position="205"/>
    </location>
</feature>
<evidence type="ECO:0000256" key="7">
    <source>
        <dbReference type="ARBA" id="ARBA00023136"/>
    </source>
</evidence>
<evidence type="ECO:0000256" key="4">
    <source>
        <dbReference type="ARBA" id="ARBA00022692"/>
    </source>
</evidence>
<evidence type="ECO:0000256" key="5">
    <source>
        <dbReference type="ARBA" id="ARBA00022989"/>
    </source>
</evidence>
<dbReference type="GO" id="GO:0005886">
    <property type="term" value="C:plasma membrane"/>
    <property type="evidence" value="ECO:0007669"/>
    <property type="project" value="InterPro"/>
</dbReference>